<proteinExistence type="predicted"/>
<protein>
    <submittedName>
        <fullName evidence="2">Membrane protein</fullName>
    </submittedName>
</protein>
<accession>A0AAD0WNB5</accession>
<evidence type="ECO:0000313" key="2">
    <source>
        <dbReference type="EMBL" id="AXX84611.1"/>
    </source>
</evidence>
<evidence type="ECO:0000313" key="4">
    <source>
        <dbReference type="Proteomes" id="UP000262029"/>
    </source>
</evidence>
<dbReference type="GeneID" id="61750542"/>
<keyword evidence="5" id="KW-1185">Reference proteome</keyword>
<dbReference type="AlphaFoldDB" id="A0AAD0WNB5"/>
<keyword evidence="1" id="KW-1133">Transmembrane helix</keyword>
<feature type="transmembrane region" description="Helical" evidence="1">
    <location>
        <begin position="67"/>
        <end position="88"/>
    </location>
</feature>
<reference evidence="3 5" key="1">
    <citation type="submission" date="2017-09" db="EMBL/GenBank/DDBJ databases">
        <title>Genomics of the genus Arcobacter.</title>
        <authorList>
            <person name="Perez-Cataluna A."/>
            <person name="Figueras M.J."/>
            <person name="Salas-Masso N."/>
        </authorList>
    </citation>
    <scope>NUCLEOTIDE SEQUENCE [LARGE SCALE GENOMIC DNA]</scope>
    <source>
        <strain evidence="3 5">LMG 6621</strain>
    </source>
</reference>
<keyword evidence="1" id="KW-0812">Transmembrane</keyword>
<dbReference type="RefSeq" id="WP_115588523.1">
    <property type="nucleotide sequence ID" value="NZ_CP032099.1"/>
</dbReference>
<dbReference type="EMBL" id="CP032099">
    <property type="protein sequence ID" value="AXX84611.1"/>
    <property type="molecule type" value="Genomic_DNA"/>
</dbReference>
<reference evidence="2 4" key="2">
    <citation type="submission" date="2018-08" db="EMBL/GenBank/DDBJ databases">
        <title>Complete genome of the Arcobacter skirrowii type strain LMG 6621.</title>
        <authorList>
            <person name="Miller W.G."/>
            <person name="Yee E."/>
            <person name="Bono J.L."/>
        </authorList>
    </citation>
    <scope>NUCLEOTIDE SEQUENCE [LARGE SCALE GENOMIC DNA]</scope>
    <source>
        <strain evidence="2 4">CCUG 10374</strain>
    </source>
</reference>
<dbReference type="Proteomes" id="UP000290580">
    <property type="component" value="Unassembled WGS sequence"/>
</dbReference>
<feature type="transmembrane region" description="Helical" evidence="1">
    <location>
        <begin position="36"/>
        <end position="55"/>
    </location>
</feature>
<evidence type="ECO:0000313" key="3">
    <source>
        <dbReference type="EMBL" id="RXI24705.1"/>
    </source>
</evidence>
<dbReference type="Proteomes" id="UP000262029">
    <property type="component" value="Chromosome"/>
</dbReference>
<keyword evidence="1" id="KW-0472">Membrane</keyword>
<evidence type="ECO:0000313" key="5">
    <source>
        <dbReference type="Proteomes" id="UP000290580"/>
    </source>
</evidence>
<sequence>MIKKTFKNHFDLIFQNYTIIDNKEYRLPYYIYIPKTILNFIYLFGGFIILAALIGELFEIFNIKLSFSAIIFLTILIPILLNYLIVYFSPLVKVETIEEKQNKSFWKKYKEYKDKYKKNN</sequence>
<name>A0AAD0WNB5_9BACT</name>
<dbReference type="EMBL" id="NXIC01000009">
    <property type="protein sequence ID" value="RXI24705.1"/>
    <property type="molecule type" value="Genomic_DNA"/>
</dbReference>
<gene>
    <name evidence="2" type="ORF">ASKIR_0789</name>
    <name evidence="3" type="ORF">CP959_09720</name>
</gene>
<organism evidence="2 4">
    <name type="scientific">Aliarcobacter skirrowii CCUG 10374</name>
    <dbReference type="NCBI Taxonomy" id="1032239"/>
    <lineage>
        <taxon>Bacteria</taxon>
        <taxon>Pseudomonadati</taxon>
        <taxon>Campylobacterota</taxon>
        <taxon>Epsilonproteobacteria</taxon>
        <taxon>Campylobacterales</taxon>
        <taxon>Arcobacteraceae</taxon>
        <taxon>Aliarcobacter</taxon>
    </lineage>
</organism>
<evidence type="ECO:0000256" key="1">
    <source>
        <dbReference type="SAM" id="Phobius"/>
    </source>
</evidence>